<keyword evidence="2" id="KW-1185">Reference proteome</keyword>
<sequence>MINAFIEYLKNRNVFEGRVGNFNSFYTEILFQDHYFQLDFDFIKNKVKVAVWVEIDDEDFIQVGLDKKEMSNLINYLENLQPKKEEEPIKDLYSYYGVQPQNFI</sequence>
<accession>A0ABY6M3S2</accession>
<dbReference type="RefSeq" id="WP_264434568.1">
    <property type="nucleotide sequence ID" value="NZ_CP081495.1"/>
</dbReference>
<protein>
    <submittedName>
        <fullName evidence="1">Uncharacterized protein</fullName>
    </submittedName>
</protein>
<dbReference type="Proteomes" id="UP001163328">
    <property type="component" value="Chromosome"/>
</dbReference>
<evidence type="ECO:0000313" key="2">
    <source>
        <dbReference type="Proteomes" id="UP001163328"/>
    </source>
</evidence>
<name>A0ABY6M3S2_9FLAO</name>
<dbReference type="EMBL" id="CP081495">
    <property type="protein sequence ID" value="UYW02083.1"/>
    <property type="molecule type" value="Genomic_DNA"/>
</dbReference>
<proteinExistence type="predicted"/>
<reference evidence="1" key="1">
    <citation type="submission" date="2021-08" db="EMBL/GenBank/DDBJ databases">
        <title>Flavobacterium sp. strain CC-SYL302.</title>
        <authorList>
            <person name="Lin S.-Y."/>
            <person name="Lee T.-H."/>
            <person name="Young C.-C."/>
        </authorList>
    </citation>
    <scope>NUCLEOTIDE SEQUENCE</scope>
    <source>
        <strain evidence="1">CC-SYL302</strain>
    </source>
</reference>
<evidence type="ECO:0000313" key="1">
    <source>
        <dbReference type="EMBL" id="UYW02083.1"/>
    </source>
</evidence>
<gene>
    <name evidence="1" type="ORF">K5I29_04060</name>
</gene>
<organism evidence="1 2">
    <name type="scientific">Flavobacterium agricola</name>
    <dbReference type="NCBI Taxonomy" id="2870839"/>
    <lineage>
        <taxon>Bacteria</taxon>
        <taxon>Pseudomonadati</taxon>
        <taxon>Bacteroidota</taxon>
        <taxon>Flavobacteriia</taxon>
        <taxon>Flavobacteriales</taxon>
        <taxon>Flavobacteriaceae</taxon>
        <taxon>Flavobacterium</taxon>
    </lineage>
</organism>